<dbReference type="PANTHER" id="PTHR33026">
    <property type="entry name" value="OS06G0360600 PROTEIN"/>
    <property type="match status" value="1"/>
</dbReference>
<dbReference type="OrthoDB" id="10597180at2759"/>
<keyword evidence="1" id="KW-0175">Coiled coil</keyword>
<feature type="compositionally biased region" description="Basic residues" evidence="2">
    <location>
        <begin position="185"/>
        <end position="202"/>
    </location>
</feature>
<feature type="region of interest" description="Disordered" evidence="2">
    <location>
        <begin position="719"/>
        <end position="744"/>
    </location>
</feature>
<dbReference type="PANTHER" id="PTHR33026:SF7">
    <property type="entry name" value="OS03G0100275 PROTEIN"/>
    <property type="match status" value="1"/>
</dbReference>
<protein>
    <submittedName>
        <fullName evidence="3">Uncharacterized protein</fullName>
    </submittedName>
</protein>
<evidence type="ECO:0000256" key="2">
    <source>
        <dbReference type="SAM" id="MobiDB-lite"/>
    </source>
</evidence>
<feature type="compositionally biased region" description="Low complexity" evidence="2">
    <location>
        <begin position="336"/>
        <end position="353"/>
    </location>
</feature>
<feature type="non-terminal residue" evidence="3">
    <location>
        <position position="744"/>
    </location>
</feature>
<sequence>MKMADSNKGWHPEWFYVANPPPALPAFSGRFAEKRREWSWGPSADERKTWTTPMLDFLGPLKAAGLTGVKVMWTFFERRIQPLMAWAHALYRYAGVKDPTRMSPEELTQKEVRARVWAVIKRPDDNPDLDRHERGQAPYPTARHAKNDLATLLRAKAHYPPLPEDDDRRAANRAENEHQRELSQQRKKHKAEKAVRHMRRAQKGPPSEELEKEDDDEDEDGEVTGDGEDDDDDDDDDDGMGARYAKALGLGKRSAGEAAEDPSAKRFHADPGQKGIPRGSEAAPVVEENLLPSPEILPPPPAVSQAPSSGVPALPSEHVGAKPSAGGDPWGLQWVSRTSRAPRRASSTAAMRSGGPADTAGMEPAATQRAVAAGLDEAPSAEAASQVVAKAAEPPSRPAMESTKVVDPTGAASEEEGAAAGQDAATDEEDVSRVGVLEATAATSVTPTAAASVGMSSTPAHAKATEERSGTVLFRLQPRLEEEERIRLQLAVKNLNDALAEVGNCHQRQSERDAAKTAFLRDHIAPYYQRTEDMRGHHWATERRLEAVALKLKEVEAEVGQLRQELATARGEADALRDTVAQARGVAVRLGRIESEVQRVNETWDQAVARRDKMHRARNAEQNKRADDAARRLREERAQDTLTLRRIRDERATARRERNQARNEAKRLREELEKTRFELSGQDAELAELARAARTATSFTFGAASASGSTVASHLAEIPDGVRSKRCPRAQTDEEMAALGQAAR</sequence>
<feature type="compositionally biased region" description="Basic and acidic residues" evidence="2">
    <location>
        <begin position="123"/>
        <end position="135"/>
    </location>
</feature>
<feature type="region of interest" description="Disordered" evidence="2">
    <location>
        <begin position="159"/>
        <end position="431"/>
    </location>
</feature>
<feature type="compositionally biased region" description="Low complexity" evidence="2">
    <location>
        <begin position="380"/>
        <end position="393"/>
    </location>
</feature>
<feature type="region of interest" description="Disordered" evidence="2">
    <location>
        <begin position="446"/>
        <end position="467"/>
    </location>
</feature>
<name>A0A1E5VFF6_9POAL</name>
<feature type="compositionally biased region" description="Low complexity" evidence="2">
    <location>
        <begin position="303"/>
        <end position="313"/>
    </location>
</feature>
<proteinExistence type="predicted"/>
<evidence type="ECO:0000313" key="4">
    <source>
        <dbReference type="Proteomes" id="UP000095767"/>
    </source>
</evidence>
<feature type="compositionally biased region" description="Basic and acidic residues" evidence="2">
    <location>
        <begin position="618"/>
        <end position="637"/>
    </location>
</feature>
<reference evidence="3 4" key="1">
    <citation type="submission" date="2016-09" db="EMBL/GenBank/DDBJ databases">
        <title>The draft genome of Dichanthelium oligosanthes: A C3 panicoid grass species.</title>
        <authorList>
            <person name="Studer A.J."/>
            <person name="Schnable J.C."/>
            <person name="Brutnell T.P."/>
        </authorList>
    </citation>
    <scope>NUCLEOTIDE SEQUENCE [LARGE SCALE GENOMIC DNA]</scope>
    <source>
        <strain evidence="4">cv. Kellogg 1175</strain>
        <tissue evidence="3">Leaf</tissue>
    </source>
</reference>
<dbReference type="EMBL" id="LWDX02041395">
    <property type="protein sequence ID" value="OEL23868.1"/>
    <property type="molecule type" value="Genomic_DNA"/>
</dbReference>
<evidence type="ECO:0000256" key="1">
    <source>
        <dbReference type="SAM" id="Coils"/>
    </source>
</evidence>
<feature type="compositionally biased region" description="Basic and acidic residues" evidence="2">
    <location>
        <begin position="166"/>
        <end position="184"/>
    </location>
</feature>
<gene>
    <name evidence="3" type="ORF">BAE44_0015113</name>
</gene>
<comment type="caution">
    <text evidence="3">The sequence shown here is derived from an EMBL/GenBank/DDBJ whole genome shotgun (WGS) entry which is preliminary data.</text>
</comment>
<feature type="region of interest" description="Disordered" evidence="2">
    <location>
        <begin position="615"/>
        <end position="637"/>
    </location>
</feature>
<feature type="coiled-coil region" evidence="1">
    <location>
        <begin position="545"/>
        <end position="579"/>
    </location>
</feature>
<keyword evidence="4" id="KW-1185">Reference proteome</keyword>
<feature type="compositionally biased region" description="Basic and acidic residues" evidence="2">
    <location>
        <begin position="262"/>
        <end position="271"/>
    </location>
</feature>
<organism evidence="3 4">
    <name type="scientific">Dichanthelium oligosanthes</name>
    <dbReference type="NCBI Taxonomy" id="888268"/>
    <lineage>
        <taxon>Eukaryota</taxon>
        <taxon>Viridiplantae</taxon>
        <taxon>Streptophyta</taxon>
        <taxon>Embryophyta</taxon>
        <taxon>Tracheophyta</taxon>
        <taxon>Spermatophyta</taxon>
        <taxon>Magnoliopsida</taxon>
        <taxon>Liliopsida</taxon>
        <taxon>Poales</taxon>
        <taxon>Poaceae</taxon>
        <taxon>PACMAD clade</taxon>
        <taxon>Panicoideae</taxon>
        <taxon>Panicodae</taxon>
        <taxon>Paniceae</taxon>
        <taxon>Dichantheliinae</taxon>
        <taxon>Dichanthelium</taxon>
    </lineage>
</organism>
<accession>A0A1E5VFF6</accession>
<feature type="region of interest" description="Disordered" evidence="2">
    <location>
        <begin position="123"/>
        <end position="145"/>
    </location>
</feature>
<feature type="compositionally biased region" description="Acidic residues" evidence="2">
    <location>
        <begin position="208"/>
        <end position="239"/>
    </location>
</feature>
<dbReference type="AlphaFoldDB" id="A0A1E5VFF6"/>
<evidence type="ECO:0000313" key="3">
    <source>
        <dbReference type="EMBL" id="OEL23868.1"/>
    </source>
</evidence>
<dbReference type="Proteomes" id="UP000095767">
    <property type="component" value="Unassembled WGS sequence"/>
</dbReference>